<evidence type="ECO:0000313" key="3">
    <source>
        <dbReference type="Proteomes" id="UP001263371"/>
    </source>
</evidence>
<reference evidence="2 3" key="1">
    <citation type="submission" date="2023-09" db="EMBL/GenBank/DDBJ databases">
        <title>Microbacterium fusihabitans sp. nov., Microbacterium phycihabitans sp. nov., and Microbacterium cervinum sp. nov., isolated from dried seaweeds of beach.</title>
        <authorList>
            <person name="Lee S.D."/>
        </authorList>
    </citation>
    <scope>NUCLEOTIDE SEQUENCE [LARGE SCALE GENOMIC DNA]</scope>
    <source>
        <strain evidence="2 3">KSW4-17</strain>
    </source>
</reference>
<dbReference type="Proteomes" id="UP001263371">
    <property type="component" value="Unassembled WGS sequence"/>
</dbReference>
<keyword evidence="3" id="KW-1185">Reference proteome</keyword>
<dbReference type="RefSeq" id="WP_315994102.1">
    <property type="nucleotide sequence ID" value="NZ_JAWDIS010000001.1"/>
</dbReference>
<organism evidence="2 3">
    <name type="scientific">Microbacterium galbum</name>
    <dbReference type="NCBI Taxonomy" id="3075994"/>
    <lineage>
        <taxon>Bacteria</taxon>
        <taxon>Bacillati</taxon>
        <taxon>Actinomycetota</taxon>
        <taxon>Actinomycetes</taxon>
        <taxon>Micrococcales</taxon>
        <taxon>Microbacteriaceae</taxon>
        <taxon>Microbacterium</taxon>
    </lineage>
</organism>
<sequence>MTPKEEAAVDLFEARMLEATGHTSEEYGKVHAVGPTSLAHVQLYAKLIDESGIVELLEKWFAEKRRSNAGRKPMIPFRAALVLHIMHAGSGTVRYHDIARTLYAQLPPAAFEYLGITTTVGDHDEWYMRFWKALNRILALVSPWDVPRNTFLSAEAYRRAHETYSKERRDRMDIIMNALAHASARRLPKDIRKNYKGNVALDATAVYLTGRANPRIYNLDSPRFNLDAMSGPYTREGAHEGDGSRSDEPAWEVETVVTVPNTPGAIETFPFLTTGITMHAPGKVKHGPLIAIKFHAELFDERGLILVDRNYNNLRSHRFQNPTRMMGFRHVYNFKDKKRLAMEGAIGDVILVDGCLYVKWMPIDLINATFDYRHEDPEQRIDETTYRERLRSRSSYLLKNLGYPDEDGRQRFLFPDLSKVACFDPVIHDKPVRPKLAQRTMTLAPDSDEAMRIIKHLMQFEYRSPEWFKWAGQRSHVEANNNYLKREGGSDLGDPRRRRPRGYAFQALAIAAATAISNMSRIVTFLETAVNNVISLTDRRRARRRRDEHGNRLAHPVRT</sequence>
<name>A0ABU3T6E2_9MICO</name>
<comment type="caution">
    <text evidence="2">The sequence shown here is derived from an EMBL/GenBank/DDBJ whole genome shotgun (WGS) entry which is preliminary data.</text>
</comment>
<protein>
    <recommendedName>
        <fullName evidence="4">Transposase</fullName>
    </recommendedName>
</protein>
<evidence type="ECO:0000313" key="2">
    <source>
        <dbReference type="EMBL" id="MDU0366896.1"/>
    </source>
</evidence>
<accession>A0ABU3T6E2</accession>
<dbReference type="EMBL" id="JAWDIS010000001">
    <property type="protein sequence ID" value="MDU0366896.1"/>
    <property type="molecule type" value="Genomic_DNA"/>
</dbReference>
<feature type="region of interest" description="Disordered" evidence="1">
    <location>
        <begin position="538"/>
        <end position="559"/>
    </location>
</feature>
<evidence type="ECO:0008006" key="4">
    <source>
        <dbReference type="Google" id="ProtNLM"/>
    </source>
</evidence>
<evidence type="ECO:0000256" key="1">
    <source>
        <dbReference type="SAM" id="MobiDB-lite"/>
    </source>
</evidence>
<gene>
    <name evidence="2" type="ORF">RWH45_06685</name>
</gene>
<proteinExistence type="predicted"/>